<organism evidence="1 2">
    <name type="scientific">Bacteroides ovatus</name>
    <dbReference type="NCBI Taxonomy" id="28116"/>
    <lineage>
        <taxon>Bacteria</taxon>
        <taxon>Pseudomonadati</taxon>
        <taxon>Bacteroidota</taxon>
        <taxon>Bacteroidia</taxon>
        <taxon>Bacteroidales</taxon>
        <taxon>Bacteroidaceae</taxon>
        <taxon>Bacteroides</taxon>
    </lineage>
</organism>
<sequence length="31" mass="3443">MSVYNGVITDSKSYKNALECILNGVTAPKYY</sequence>
<evidence type="ECO:0000313" key="1">
    <source>
        <dbReference type="EMBL" id="SDH16439.1"/>
    </source>
</evidence>
<accession>A0A1G8A675</accession>
<protein>
    <submittedName>
        <fullName evidence="1">Uncharacterized protein</fullName>
    </submittedName>
</protein>
<name>A0A1G8A675_BACOV</name>
<reference evidence="2" key="1">
    <citation type="submission" date="2016-10" db="EMBL/GenBank/DDBJ databases">
        <authorList>
            <person name="Varghese N."/>
            <person name="Submissions S."/>
        </authorList>
    </citation>
    <scope>NUCLEOTIDE SEQUENCE [LARGE SCALE GENOMIC DNA]</scope>
    <source>
        <strain evidence="2">NLAE-zl-C57</strain>
    </source>
</reference>
<proteinExistence type="predicted"/>
<gene>
    <name evidence="1" type="ORF">SAMN05192582_100262</name>
</gene>
<dbReference type="EMBL" id="FNDO01000002">
    <property type="protein sequence ID" value="SDH16439.1"/>
    <property type="molecule type" value="Genomic_DNA"/>
</dbReference>
<dbReference type="Proteomes" id="UP000181870">
    <property type="component" value="Unassembled WGS sequence"/>
</dbReference>
<evidence type="ECO:0000313" key="2">
    <source>
        <dbReference type="Proteomes" id="UP000181870"/>
    </source>
</evidence>
<dbReference type="AlphaFoldDB" id="A0A1G8A675"/>